<dbReference type="Proteomes" id="UP000054632">
    <property type="component" value="Unassembled WGS sequence"/>
</dbReference>
<sequence length="72" mass="8581">MNKQTVLTVSVLKLIFYKNVSIRRKFYFSEQNNAFQVRIMSLVNMRSVKLEIFSLYFVCTSSDEQTELRAIY</sequence>
<dbReference type="AlphaFoldDB" id="A0A0V1EB12"/>
<evidence type="ECO:0000313" key="5">
    <source>
        <dbReference type="Proteomes" id="UP000054805"/>
    </source>
</evidence>
<keyword evidence="5" id="KW-1185">Reference proteome</keyword>
<dbReference type="EMBL" id="JYDV01000038">
    <property type="protein sequence ID" value="KRZ39102.1"/>
    <property type="molecule type" value="Genomic_DNA"/>
</dbReference>
<evidence type="ECO:0000313" key="2">
    <source>
        <dbReference type="EMBL" id="KRZ20261.1"/>
    </source>
</evidence>
<reference evidence="4 5" key="1">
    <citation type="submission" date="2015-01" db="EMBL/GenBank/DDBJ databases">
        <title>Evolution of Trichinella species and genotypes.</title>
        <authorList>
            <person name="Korhonen P.K."/>
            <person name="Edoardo P."/>
            <person name="Giuseppe L.R."/>
            <person name="Gasser R.B."/>
        </authorList>
    </citation>
    <scope>NUCLEOTIDE SEQUENCE [LARGE SCALE GENOMIC DNA]</scope>
    <source>
        <strain evidence="1">ISS13</strain>
        <strain evidence="3">ISS176</strain>
        <strain evidence="2">ISS588</strain>
    </source>
</reference>
<organism evidence="1 4">
    <name type="scientific">Trichinella pseudospiralis</name>
    <name type="common">Parasitic roundworm</name>
    <dbReference type="NCBI Taxonomy" id="6337"/>
    <lineage>
        <taxon>Eukaryota</taxon>
        <taxon>Metazoa</taxon>
        <taxon>Ecdysozoa</taxon>
        <taxon>Nematoda</taxon>
        <taxon>Enoplea</taxon>
        <taxon>Dorylaimia</taxon>
        <taxon>Trichinellida</taxon>
        <taxon>Trichinellidae</taxon>
        <taxon>Trichinella</taxon>
    </lineage>
</organism>
<dbReference type="EMBL" id="JYDR01000072">
    <property type="protein sequence ID" value="KRY70530.1"/>
    <property type="molecule type" value="Genomic_DNA"/>
</dbReference>
<gene>
    <name evidence="1" type="ORF">T4A_2281</name>
    <name evidence="2" type="ORF">T4B_12985</name>
    <name evidence="3" type="ORF">T4C_6449</name>
</gene>
<proteinExistence type="predicted"/>
<dbReference type="Proteomes" id="UP000054805">
    <property type="component" value="Unassembled WGS sequence"/>
</dbReference>
<evidence type="ECO:0000313" key="1">
    <source>
        <dbReference type="EMBL" id="KRY70530.1"/>
    </source>
</evidence>
<dbReference type="Proteomes" id="UP000054826">
    <property type="component" value="Unassembled WGS sequence"/>
</dbReference>
<comment type="caution">
    <text evidence="1">The sequence shown here is derived from an EMBL/GenBank/DDBJ whole genome shotgun (WGS) entry which is preliminary data.</text>
</comment>
<evidence type="ECO:0000313" key="4">
    <source>
        <dbReference type="Proteomes" id="UP000054632"/>
    </source>
</evidence>
<protein>
    <submittedName>
        <fullName evidence="1">Uncharacterized protein</fullName>
    </submittedName>
</protein>
<dbReference type="EMBL" id="JYDS01000246">
    <property type="protein sequence ID" value="KRZ20261.1"/>
    <property type="molecule type" value="Genomic_DNA"/>
</dbReference>
<evidence type="ECO:0000313" key="3">
    <source>
        <dbReference type="EMBL" id="KRZ39102.1"/>
    </source>
</evidence>
<name>A0A0V1EB12_TRIPS</name>
<accession>A0A0V1EB12</accession>